<keyword evidence="2" id="KW-0488">Methylation</keyword>
<keyword evidence="3" id="KW-0479">Metal-binding</keyword>
<accession>A0AAV6WG28</accession>
<gene>
    <name evidence="8" type="ORF">BUALT_Bualt17G0107600</name>
</gene>
<evidence type="ECO:0000313" key="9">
    <source>
        <dbReference type="Proteomes" id="UP000826271"/>
    </source>
</evidence>
<evidence type="ECO:0000256" key="1">
    <source>
        <dbReference type="ARBA" id="ARBA00004170"/>
    </source>
</evidence>
<dbReference type="FunFam" id="3.30.70.100:FF:000008">
    <property type="entry name" value="Copper transport protein ATOX1"/>
    <property type="match status" value="1"/>
</dbReference>
<keyword evidence="4" id="KW-0636">Prenylation</keyword>
<proteinExistence type="inferred from homology"/>
<name>A0AAV6WG28_9LAMI</name>
<dbReference type="PANTHER" id="PTHR45868">
    <property type="entry name" value="HEAVY METAL-ASSOCIATED ISOPRENYLATED PLANT PROTEIN 33-RELATED"/>
    <property type="match status" value="1"/>
</dbReference>
<comment type="caution">
    <text evidence="8">The sequence shown here is derived from an EMBL/GenBank/DDBJ whole genome shotgun (WGS) entry which is preliminary data.</text>
</comment>
<evidence type="ECO:0000256" key="2">
    <source>
        <dbReference type="ARBA" id="ARBA00022481"/>
    </source>
</evidence>
<dbReference type="GO" id="GO:0009626">
    <property type="term" value="P:plant-type hypersensitive response"/>
    <property type="evidence" value="ECO:0007669"/>
    <property type="project" value="UniProtKB-KW"/>
</dbReference>
<sequence length="305" mass="34201">MTKDEDFKLLKIQSCVLRVNIHCDGCKQKVKKTLQRTEGVYQVKIDSEQRKVTVSGNVDCSTLVKKLVKAGKYAEPWSQNQNQKQKQKASYIEDDKNQKGQKRNMVKIQAKDDDDDEEEMKFIREKMKQLALLKQQNANKCNININNNAGKKMNNPNPGGGIDEKTLAALKMNNQQQLAEGKNGNAISNMMNLAGFHGNGATNNNVFQGRFPGNGLTAGHYPSSSSMMMNMNGYLIQDEGGYDQLYNNPMMNLENRQPQMMYNISQLNYPSTGYCYNHGGTVPYSYTEPGYGHGVDDNTSSCSVM</sequence>
<dbReference type="GO" id="GO:0016020">
    <property type="term" value="C:membrane"/>
    <property type="evidence" value="ECO:0007669"/>
    <property type="project" value="UniProtKB-SubCell"/>
</dbReference>
<evidence type="ECO:0000256" key="4">
    <source>
        <dbReference type="ARBA" id="ARBA00023289"/>
    </source>
</evidence>
<evidence type="ECO:0000259" key="7">
    <source>
        <dbReference type="PROSITE" id="PS50846"/>
    </source>
</evidence>
<dbReference type="Gene3D" id="3.30.70.100">
    <property type="match status" value="1"/>
</dbReference>
<dbReference type="Proteomes" id="UP000826271">
    <property type="component" value="Unassembled WGS sequence"/>
</dbReference>
<evidence type="ECO:0000256" key="6">
    <source>
        <dbReference type="SAM" id="MobiDB-lite"/>
    </source>
</evidence>
<dbReference type="Pfam" id="PF00403">
    <property type="entry name" value="HMA"/>
    <property type="match status" value="1"/>
</dbReference>
<dbReference type="SUPFAM" id="SSF55008">
    <property type="entry name" value="HMA, heavy metal-associated domain"/>
    <property type="match status" value="1"/>
</dbReference>
<dbReference type="PROSITE" id="PS50846">
    <property type="entry name" value="HMA_2"/>
    <property type="match status" value="1"/>
</dbReference>
<evidence type="ECO:0000256" key="5">
    <source>
        <dbReference type="ARBA" id="ARBA00024045"/>
    </source>
</evidence>
<feature type="region of interest" description="Disordered" evidence="6">
    <location>
        <begin position="76"/>
        <end position="105"/>
    </location>
</feature>
<organism evidence="8 9">
    <name type="scientific">Buddleja alternifolia</name>
    <dbReference type="NCBI Taxonomy" id="168488"/>
    <lineage>
        <taxon>Eukaryota</taxon>
        <taxon>Viridiplantae</taxon>
        <taxon>Streptophyta</taxon>
        <taxon>Embryophyta</taxon>
        <taxon>Tracheophyta</taxon>
        <taxon>Spermatophyta</taxon>
        <taxon>Magnoliopsida</taxon>
        <taxon>eudicotyledons</taxon>
        <taxon>Gunneridae</taxon>
        <taxon>Pentapetalae</taxon>
        <taxon>asterids</taxon>
        <taxon>lamiids</taxon>
        <taxon>Lamiales</taxon>
        <taxon>Scrophulariaceae</taxon>
        <taxon>Buddlejeae</taxon>
        <taxon>Buddleja</taxon>
    </lineage>
</organism>
<comment type="similarity">
    <text evidence="5">Belongs to the HIPP family.</text>
</comment>
<reference evidence="8" key="1">
    <citation type="submission" date="2019-10" db="EMBL/GenBank/DDBJ databases">
        <authorList>
            <person name="Zhang R."/>
            <person name="Pan Y."/>
            <person name="Wang J."/>
            <person name="Ma R."/>
            <person name="Yu S."/>
        </authorList>
    </citation>
    <scope>NUCLEOTIDE SEQUENCE</scope>
    <source>
        <strain evidence="8">LA-IB0</strain>
        <tissue evidence="8">Leaf</tissue>
    </source>
</reference>
<dbReference type="InterPro" id="IPR006121">
    <property type="entry name" value="HMA_dom"/>
</dbReference>
<evidence type="ECO:0000256" key="3">
    <source>
        <dbReference type="ARBA" id="ARBA00022723"/>
    </source>
</evidence>
<dbReference type="PANTHER" id="PTHR45868:SF19">
    <property type="entry name" value="HEAVY METAL-ASSOCIATED ISOPRENYLATED PLANT PROTEIN 37"/>
    <property type="match status" value="1"/>
</dbReference>
<keyword evidence="9" id="KW-1185">Reference proteome</keyword>
<feature type="domain" description="HMA" evidence="7">
    <location>
        <begin position="12"/>
        <end position="79"/>
    </location>
</feature>
<comment type="subcellular location">
    <subcellularLocation>
        <location evidence="1">Membrane</location>
        <topology evidence="1">Peripheral membrane protein</topology>
    </subcellularLocation>
</comment>
<keyword evidence="4" id="KW-0449">Lipoprotein</keyword>
<dbReference type="EMBL" id="WHWC01000017">
    <property type="protein sequence ID" value="KAG8366709.1"/>
    <property type="molecule type" value="Genomic_DNA"/>
</dbReference>
<dbReference type="CDD" id="cd00371">
    <property type="entry name" value="HMA"/>
    <property type="match status" value="1"/>
</dbReference>
<dbReference type="GO" id="GO:0046872">
    <property type="term" value="F:metal ion binding"/>
    <property type="evidence" value="ECO:0007669"/>
    <property type="project" value="UniProtKB-KW"/>
</dbReference>
<dbReference type="InterPro" id="IPR036163">
    <property type="entry name" value="HMA_dom_sf"/>
</dbReference>
<protein>
    <recommendedName>
        <fullName evidence="7">HMA domain-containing protein</fullName>
    </recommendedName>
</protein>
<dbReference type="AlphaFoldDB" id="A0AAV6WG28"/>
<evidence type="ECO:0000313" key="8">
    <source>
        <dbReference type="EMBL" id="KAG8366709.1"/>
    </source>
</evidence>